<dbReference type="PROSITE" id="PS51257">
    <property type="entry name" value="PROKAR_LIPOPROTEIN"/>
    <property type="match status" value="1"/>
</dbReference>
<dbReference type="RefSeq" id="WP_157523222.1">
    <property type="nucleotide sequence ID" value="NZ_CP066775.1"/>
</dbReference>
<proteinExistence type="predicted"/>
<evidence type="ECO:0000313" key="2">
    <source>
        <dbReference type="EMBL" id="QQL50064.1"/>
    </source>
</evidence>
<dbReference type="EMBL" id="CP066775">
    <property type="protein sequence ID" value="QQL50064.1"/>
    <property type="molecule type" value="Genomic_DNA"/>
</dbReference>
<evidence type="ECO:0000313" key="3">
    <source>
        <dbReference type="Proteomes" id="UP000429232"/>
    </source>
</evidence>
<sequence>MRKYLHIFTFLVLVGTLQSCTGGINQATLTGKWNYVKVGVPNSSPPDTVTRAELEENKPYIEFKADNNFTITWGGKTLSHGRYAISGKNLKINEDLGNGKHRDFQFYVSDLTAKSITFETVGAGGSRVTAIKN</sequence>
<evidence type="ECO:0000259" key="1">
    <source>
        <dbReference type="Pfam" id="PF13648"/>
    </source>
</evidence>
<dbReference type="Pfam" id="PF13648">
    <property type="entry name" value="Lipocalin_4"/>
    <property type="match status" value="1"/>
</dbReference>
<name>A0A6I4HZP9_9SPHI</name>
<dbReference type="Proteomes" id="UP000429232">
    <property type="component" value="Chromosome"/>
</dbReference>
<protein>
    <submittedName>
        <fullName evidence="2">Lipocalin family protein</fullName>
    </submittedName>
</protein>
<dbReference type="InterPro" id="IPR024311">
    <property type="entry name" value="Lipocalin-like"/>
</dbReference>
<accession>A0A6I4HZP9</accession>
<organism evidence="2 3">
    <name type="scientific">Mucilaginibacter ginkgonis</name>
    <dbReference type="NCBI Taxonomy" id="2682091"/>
    <lineage>
        <taxon>Bacteria</taxon>
        <taxon>Pseudomonadati</taxon>
        <taxon>Bacteroidota</taxon>
        <taxon>Sphingobacteriia</taxon>
        <taxon>Sphingobacteriales</taxon>
        <taxon>Sphingobacteriaceae</taxon>
        <taxon>Mucilaginibacter</taxon>
    </lineage>
</organism>
<keyword evidence="3" id="KW-1185">Reference proteome</keyword>
<reference evidence="2 3" key="1">
    <citation type="submission" date="2020-12" db="EMBL/GenBank/DDBJ databases">
        <title>HMF7856_wgs.fasta genome submission.</title>
        <authorList>
            <person name="Kang H."/>
            <person name="Kim H."/>
            <person name="Joh K."/>
        </authorList>
    </citation>
    <scope>NUCLEOTIDE SEQUENCE [LARGE SCALE GENOMIC DNA]</scope>
    <source>
        <strain evidence="2 3">HMF7856</strain>
    </source>
</reference>
<gene>
    <name evidence="2" type="ORF">GO620_001020</name>
</gene>
<dbReference type="AlphaFoldDB" id="A0A6I4HZP9"/>
<dbReference type="KEGG" id="mgik:GO620_001020"/>
<feature type="domain" description="Lipocalin-like" evidence="1">
    <location>
        <begin position="29"/>
        <end position="117"/>
    </location>
</feature>